<dbReference type="Proteomes" id="UP000030762">
    <property type="component" value="Unassembled WGS sequence"/>
</dbReference>
<gene>
    <name evidence="2" type="ORF">SDRG_07613</name>
</gene>
<evidence type="ECO:0000313" key="3">
    <source>
        <dbReference type="Proteomes" id="UP000030762"/>
    </source>
</evidence>
<feature type="compositionally biased region" description="Acidic residues" evidence="1">
    <location>
        <begin position="341"/>
        <end position="362"/>
    </location>
</feature>
<reference evidence="2 3" key="1">
    <citation type="submission" date="2012-04" db="EMBL/GenBank/DDBJ databases">
        <title>The Genome Sequence of Saprolegnia declina VS20.</title>
        <authorList>
            <consortium name="The Broad Institute Genome Sequencing Platform"/>
            <person name="Russ C."/>
            <person name="Nusbaum C."/>
            <person name="Tyler B."/>
            <person name="van West P."/>
            <person name="Dieguez-Uribeondo J."/>
            <person name="de Bruijn I."/>
            <person name="Tripathy S."/>
            <person name="Jiang R."/>
            <person name="Young S.K."/>
            <person name="Zeng Q."/>
            <person name="Gargeya S."/>
            <person name="Fitzgerald M."/>
            <person name="Haas B."/>
            <person name="Abouelleil A."/>
            <person name="Alvarado L."/>
            <person name="Arachchi H.M."/>
            <person name="Berlin A."/>
            <person name="Chapman S.B."/>
            <person name="Goldberg J."/>
            <person name="Griggs A."/>
            <person name="Gujja S."/>
            <person name="Hansen M."/>
            <person name="Howarth C."/>
            <person name="Imamovic A."/>
            <person name="Larimer J."/>
            <person name="McCowen C."/>
            <person name="Montmayeur A."/>
            <person name="Murphy C."/>
            <person name="Neiman D."/>
            <person name="Pearson M."/>
            <person name="Priest M."/>
            <person name="Roberts A."/>
            <person name="Saif S."/>
            <person name="Shea T."/>
            <person name="Sisk P."/>
            <person name="Sykes S."/>
            <person name="Wortman J."/>
            <person name="Nusbaum C."/>
            <person name="Birren B."/>
        </authorList>
    </citation>
    <scope>NUCLEOTIDE SEQUENCE [LARGE SCALE GENOMIC DNA]</scope>
    <source>
        <strain evidence="2 3">VS20</strain>
    </source>
</reference>
<sequence length="429" mass="47598">MMAASSLCQRQVVGGTMGVDRRQSTKMPATNQTSPVTPRTSLWKDAIRRPWKREPATPGHREELCAAIGRCHPRTLLESVVLQGGVHHTQIVFAVCNGRPLKRSCLDVALTWYRAQRGGEFHAVPFANDDWYQPTAEDIGATLLLHMRAASSDGDVVVNCAEFGPIVEDPTIRSHVENIIEARTAFFTNLHIAPSNHHEISKDDTWSLLIDDKRVRISCESSLIPPFEALYSSTLQIAMAPQHPNGFLLAMGHDTRVPTPLHLKVDSNRTRDIIYLVFMAFKAQALRCRAHSDAVSTGQSPLLALRTVVSPTKEVYALPWHQKPLSVRPRKPTLLTPSGSSDDDESTRDDDDDMYENLDADDDMDEEDYLCSALLQDVDALLLGHSGLQTVVEPLPPLDDDVARLKARIEELETQLAQGVVLQDHATSQ</sequence>
<dbReference type="VEuPathDB" id="FungiDB:SDRG_07613"/>
<feature type="compositionally biased region" description="Polar residues" evidence="1">
    <location>
        <begin position="25"/>
        <end position="39"/>
    </location>
</feature>
<dbReference type="RefSeq" id="XP_008611680.1">
    <property type="nucleotide sequence ID" value="XM_008613458.1"/>
</dbReference>
<dbReference type="EMBL" id="JH767153">
    <property type="protein sequence ID" value="EQC34808.1"/>
    <property type="molecule type" value="Genomic_DNA"/>
</dbReference>
<dbReference type="InParanoid" id="T0RQF4"/>
<feature type="region of interest" description="Disordered" evidence="1">
    <location>
        <begin position="327"/>
        <end position="362"/>
    </location>
</feature>
<evidence type="ECO:0000256" key="1">
    <source>
        <dbReference type="SAM" id="MobiDB-lite"/>
    </source>
</evidence>
<dbReference type="OrthoDB" id="1937889at2759"/>
<evidence type="ECO:0000313" key="2">
    <source>
        <dbReference type="EMBL" id="EQC34808.1"/>
    </source>
</evidence>
<keyword evidence="3" id="KW-1185">Reference proteome</keyword>
<dbReference type="STRING" id="1156394.T0RQF4"/>
<proteinExistence type="predicted"/>
<organism evidence="2 3">
    <name type="scientific">Saprolegnia diclina (strain VS20)</name>
    <dbReference type="NCBI Taxonomy" id="1156394"/>
    <lineage>
        <taxon>Eukaryota</taxon>
        <taxon>Sar</taxon>
        <taxon>Stramenopiles</taxon>
        <taxon>Oomycota</taxon>
        <taxon>Saprolegniomycetes</taxon>
        <taxon>Saprolegniales</taxon>
        <taxon>Saprolegniaceae</taxon>
        <taxon>Saprolegnia</taxon>
    </lineage>
</organism>
<dbReference type="AlphaFoldDB" id="T0RQF4"/>
<dbReference type="GeneID" id="19948340"/>
<protein>
    <submittedName>
        <fullName evidence="2">Uncharacterized protein</fullName>
    </submittedName>
</protein>
<name>T0RQF4_SAPDV</name>
<dbReference type="eggNOG" id="ENOG502RX8E">
    <property type="taxonomic scope" value="Eukaryota"/>
</dbReference>
<accession>T0RQF4</accession>
<dbReference type="OMA" id="FANDDWY"/>
<feature type="region of interest" description="Disordered" evidence="1">
    <location>
        <begin position="15"/>
        <end position="39"/>
    </location>
</feature>